<proteinExistence type="predicted"/>
<evidence type="ECO:0000313" key="2">
    <source>
        <dbReference type="Proteomes" id="UP000198553"/>
    </source>
</evidence>
<sequence>MSNLEKTYIVFDLQDINDKYQMTLREVKTFLYRMWEELEENDPFIEAISGADVSEVKSMLLGCDYMLVEDEQT</sequence>
<dbReference type="STRING" id="930146.SAMN05192533_10822"/>
<dbReference type="EMBL" id="FOBW01000008">
    <property type="protein sequence ID" value="SEN00640.1"/>
    <property type="molecule type" value="Genomic_DNA"/>
</dbReference>
<accession>A0A1H8D046</accession>
<dbReference type="AlphaFoldDB" id="A0A1H8D046"/>
<reference evidence="2" key="1">
    <citation type="submission" date="2016-10" db="EMBL/GenBank/DDBJ databases">
        <authorList>
            <person name="Varghese N."/>
            <person name="Submissions S."/>
        </authorList>
    </citation>
    <scope>NUCLEOTIDE SEQUENCE [LARGE SCALE GENOMIC DNA]</scope>
    <source>
        <strain evidence="2">B48,IBRC-M 10115,DSM 25386,CECT 8001</strain>
    </source>
</reference>
<name>A0A1H8D046_9BACI</name>
<dbReference type="Proteomes" id="UP000198553">
    <property type="component" value="Unassembled WGS sequence"/>
</dbReference>
<organism evidence="1 2">
    <name type="scientific">Mesobacillus persicus</name>
    <dbReference type="NCBI Taxonomy" id="930146"/>
    <lineage>
        <taxon>Bacteria</taxon>
        <taxon>Bacillati</taxon>
        <taxon>Bacillota</taxon>
        <taxon>Bacilli</taxon>
        <taxon>Bacillales</taxon>
        <taxon>Bacillaceae</taxon>
        <taxon>Mesobacillus</taxon>
    </lineage>
</organism>
<protein>
    <submittedName>
        <fullName evidence="1">Uncharacterized protein</fullName>
    </submittedName>
</protein>
<keyword evidence="2" id="KW-1185">Reference proteome</keyword>
<dbReference type="RefSeq" id="WP_090745699.1">
    <property type="nucleotide sequence ID" value="NZ_FOBW01000008.1"/>
</dbReference>
<evidence type="ECO:0000313" key="1">
    <source>
        <dbReference type="EMBL" id="SEN00640.1"/>
    </source>
</evidence>
<gene>
    <name evidence="1" type="ORF">SAMN05192533_10822</name>
</gene>